<evidence type="ECO:0000313" key="4">
    <source>
        <dbReference type="EMBL" id="MBE9192358.1"/>
    </source>
</evidence>
<sequence>MNQYEQLPDIFNVAAYFIKGNLHKGYGEKIALYYHDETYTYRKVSNEVCAAAGLLAELGLERENRIAILLPDSPDFVFAFWGAIWLGAVPVPINTACNLNDIEYILQDCRAKILLTTQDWQEKLSPIQSPFLQNILLTDGDNSFRTLSNSFPQELSPAQTSPDEPAFWLYTSGSTGRPKGAMHIHRSMIVCAEQYGKATLGLHHNDITYSIAKMPFAYGLGNTLYMPMAVGAASILSDANNAFDIIADIHRYQPTILFAIPATYASILAVQDIAPLETATLRLCVSAAEQLPKSIWQRWRNIYGKEICEGIGTTEFLHIFLSNRLGECRPGSSGKPVAGYDICIIDENGVSMPTGEIGNLQVGGDSLMLRYWNRHQETRQVIYGKTMRTGDKYLCDEDGYFWFMGRKDDLFKVNGQWVSPFEIEDVLLQHESVLDVAVVPESESGENLTQVVAYVSLKSGFSESPELEESIRRFTKMQLPRFKAPKKIQFLERLPRTSTGKIHRKALLKASQLVQ</sequence>
<keyword evidence="5" id="KW-1185">Reference proteome</keyword>
<name>A0ABR9UWE0_9CHRO</name>
<dbReference type="InterPro" id="IPR042099">
    <property type="entry name" value="ANL_N_sf"/>
</dbReference>
<dbReference type="InterPro" id="IPR045851">
    <property type="entry name" value="AMP-bd_C_sf"/>
</dbReference>
<dbReference type="InterPro" id="IPR000873">
    <property type="entry name" value="AMP-dep_synth/lig_dom"/>
</dbReference>
<dbReference type="Proteomes" id="UP000651156">
    <property type="component" value="Unassembled WGS sequence"/>
</dbReference>
<dbReference type="Gene3D" id="3.30.300.30">
    <property type="match status" value="1"/>
</dbReference>
<comment type="caution">
    <text evidence="4">The sequence shown here is derived from an EMBL/GenBank/DDBJ whole genome shotgun (WGS) entry which is preliminary data.</text>
</comment>
<dbReference type="SUPFAM" id="SSF56801">
    <property type="entry name" value="Acetyl-CoA synthetase-like"/>
    <property type="match status" value="1"/>
</dbReference>
<dbReference type="RefSeq" id="WP_193933790.1">
    <property type="nucleotide sequence ID" value="NZ_CAWPMZ010000089.1"/>
</dbReference>
<dbReference type="PANTHER" id="PTHR43352:SF1">
    <property type="entry name" value="ANTHRANILATE--COA LIGASE"/>
    <property type="match status" value="1"/>
</dbReference>
<gene>
    <name evidence="4" type="ORF">IQ230_18790</name>
</gene>
<evidence type="ECO:0000256" key="1">
    <source>
        <dbReference type="ARBA" id="ARBA00022598"/>
    </source>
</evidence>
<dbReference type="NCBIfam" id="TIGR02262">
    <property type="entry name" value="benz_CoA_lig"/>
    <property type="match status" value="1"/>
</dbReference>
<keyword evidence="1 4" id="KW-0436">Ligase</keyword>
<evidence type="ECO:0000259" key="2">
    <source>
        <dbReference type="Pfam" id="PF00501"/>
    </source>
</evidence>
<feature type="domain" description="AMP-dependent synthetase/ligase" evidence="2">
    <location>
        <begin position="25"/>
        <end position="372"/>
    </location>
</feature>
<dbReference type="Pfam" id="PF13193">
    <property type="entry name" value="AMP-binding_C"/>
    <property type="match status" value="1"/>
</dbReference>
<evidence type="ECO:0000259" key="3">
    <source>
        <dbReference type="Pfam" id="PF13193"/>
    </source>
</evidence>
<dbReference type="EMBL" id="JADEWN010000053">
    <property type="protein sequence ID" value="MBE9192358.1"/>
    <property type="molecule type" value="Genomic_DNA"/>
</dbReference>
<organism evidence="4 5">
    <name type="scientific">Gloeocapsopsis crepidinum LEGE 06123</name>
    <dbReference type="NCBI Taxonomy" id="588587"/>
    <lineage>
        <taxon>Bacteria</taxon>
        <taxon>Bacillati</taxon>
        <taxon>Cyanobacteriota</taxon>
        <taxon>Cyanophyceae</taxon>
        <taxon>Oscillatoriophycideae</taxon>
        <taxon>Chroococcales</taxon>
        <taxon>Chroococcaceae</taxon>
        <taxon>Gloeocapsopsis</taxon>
    </lineage>
</organism>
<dbReference type="PANTHER" id="PTHR43352">
    <property type="entry name" value="ACETYL-COA SYNTHETASE"/>
    <property type="match status" value="1"/>
</dbReference>
<reference evidence="4 5" key="1">
    <citation type="submission" date="2020-10" db="EMBL/GenBank/DDBJ databases">
        <authorList>
            <person name="Castelo-Branco R."/>
            <person name="Eusebio N."/>
            <person name="Adriana R."/>
            <person name="Vieira A."/>
            <person name="Brugerolle De Fraissinette N."/>
            <person name="Rezende De Castro R."/>
            <person name="Schneider M.P."/>
            <person name="Vasconcelos V."/>
            <person name="Leao P.N."/>
        </authorList>
    </citation>
    <scope>NUCLEOTIDE SEQUENCE [LARGE SCALE GENOMIC DNA]</scope>
    <source>
        <strain evidence="4 5">LEGE 06123</strain>
    </source>
</reference>
<dbReference type="InterPro" id="IPR011957">
    <property type="entry name" value="Benz_CoA_lig"/>
</dbReference>
<feature type="domain" description="AMP-binding enzyme C-terminal" evidence="3">
    <location>
        <begin position="422"/>
        <end position="501"/>
    </location>
</feature>
<proteinExistence type="predicted"/>
<dbReference type="Gene3D" id="3.40.50.12780">
    <property type="entry name" value="N-terminal domain of ligase-like"/>
    <property type="match status" value="1"/>
</dbReference>
<dbReference type="Pfam" id="PF00501">
    <property type="entry name" value="AMP-binding"/>
    <property type="match status" value="1"/>
</dbReference>
<accession>A0ABR9UWE0</accession>
<evidence type="ECO:0000313" key="5">
    <source>
        <dbReference type="Proteomes" id="UP000651156"/>
    </source>
</evidence>
<dbReference type="GO" id="GO:0016874">
    <property type="term" value="F:ligase activity"/>
    <property type="evidence" value="ECO:0007669"/>
    <property type="project" value="UniProtKB-KW"/>
</dbReference>
<protein>
    <submittedName>
        <fullName evidence="4">Benzoate-CoA ligase family protein</fullName>
    </submittedName>
</protein>
<dbReference type="InterPro" id="IPR025110">
    <property type="entry name" value="AMP-bd_C"/>
</dbReference>